<dbReference type="Proteomes" id="UP000664859">
    <property type="component" value="Unassembled WGS sequence"/>
</dbReference>
<sequence>MQSDVKLVKAWSGGAAKSQANGCGHLDASLAREQGVFSRFIFEDQCTGETFTTYIEPLAGLTRHPEALCLDKNADKLGDRGYIVLGQTSETCAHALPSRAAFRAPFARMLVFDLGASTYTTPVGADSQRWFVESYARHGFAVSEYYAWEAGKHDPVAIWAEVPGDLKPHYHWLNIPATPDAESMDNPWNFLRAIATPDDFVAVKLDIDNTPVETAFMEQLFKDPKLQALVDEMFFEHHVNVENMWRYWKTQKEKVYLKDTYSMILQLRQKGIRFHSWP</sequence>
<organism evidence="1 2">
    <name type="scientific">Tribonema minus</name>
    <dbReference type="NCBI Taxonomy" id="303371"/>
    <lineage>
        <taxon>Eukaryota</taxon>
        <taxon>Sar</taxon>
        <taxon>Stramenopiles</taxon>
        <taxon>Ochrophyta</taxon>
        <taxon>PX clade</taxon>
        <taxon>Xanthophyceae</taxon>
        <taxon>Tribonematales</taxon>
        <taxon>Tribonemataceae</taxon>
        <taxon>Tribonema</taxon>
    </lineage>
</organism>
<comment type="caution">
    <text evidence="1">The sequence shown here is derived from an EMBL/GenBank/DDBJ whole genome shotgun (WGS) entry which is preliminary data.</text>
</comment>
<evidence type="ECO:0000313" key="1">
    <source>
        <dbReference type="EMBL" id="KAG5189557.1"/>
    </source>
</evidence>
<proteinExistence type="predicted"/>
<dbReference type="OrthoDB" id="411029at2759"/>
<gene>
    <name evidence="1" type="ORF">JKP88DRAFT_271586</name>
</gene>
<keyword evidence="2" id="KW-1185">Reference proteome</keyword>
<dbReference type="EMBL" id="JAFCMP010000048">
    <property type="protein sequence ID" value="KAG5189557.1"/>
    <property type="molecule type" value="Genomic_DNA"/>
</dbReference>
<accession>A0A835Z898</accession>
<dbReference type="AlphaFoldDB" id="A0A835Z898"/>
<evidence type="ECO:0000313" key="2">
    <source>
        <dbReference type="Proteomes" id="UP000664859"/>
    </source>
</evidence>
<reference evidence="1" key="1">
    <citation type="submission" date="2021-02" db="EMBL/GenBank/DDBJ databases">
        <title>First Annotated Genome of the Yellow-green Alga Tribonema minus.</title>
        <authorList>
            <person name="Mahan K.M."/>
        </authorList>
    </citation>
    <scope>NUCLEOTIDE SEQUENCE</scope>
    <source>
        <strain evidence="1">UTEX B ZZ1240</strain>
    </source>
</reference>
<protein>
    <submittedName>
        <fullName evidence="1">Uncharacterized protein</fullName>
    </submittedName>
</protein>
<name>A0A835Z898_9STRA</name>